<dbReference type="Proteomes" id="UP000442619">
    <property type="component" value="Unassembled WGS sequence"/>
</dbReference>
<evidence type="ECO:0000313" key="2">
    <source>
        <dbReference type="EMBL" id="MST89766.1"/>
    </source>
</evidence>
<dbReference type="RefSeq" id="WP_154517360.1">
    <property type="nucleotide sequence ID" value="NZ_VUNM01000024.1"/>
</dbReference>
<accession>A0A844FW17</accession>
<dbReference type="GO" id="GO:0016491">
    <property type="term" value="F:oxidoreductase activity"/>
    <property type="evidence" value="ECO:0007669"/>
    <property type="project" value="InterPro"/>
</dbReference>
<keyword evidence="3" id="KW-1185">Reference proteome</keyword>
<dbReference type="Pfam" id="PF00148">
    <property type="entry name" value="Oxidored_nitro"/>
    <property type="match status" value="1"/>
</dbReference>
<sequence length="369" mass="41185">MRCVYNRLPVYTGDISGVASALYELGGLIVIHDPSGCNSTYNTHDEVRWYQNASRIYISGLKESDAIMGNDAKFIDDIVQVALDQHPNFIALANSPIPYLNATDFSAICKKLEEILDIPAFYIPTNAMHDYTHGIALAFKALASRLPFENYAPTKKAINILGVTPLDYTPRETTTLLKDIFHDYEVLSIWARDTSLKELQRAASAHVNVVVSSSGLRLAQYFERTYHIPYVLGSPIGDFKNVLFKAIEEAMTTGKSQNPLLNKEVSDEHIIIGDAIIGHSLGNALYTSYKMITPLEESKRIIRTRDLASKDEEEIEQALRKAQTIIGDPMYQALTSTPVRALPHLAFSGRLYLKNMPNILKGGILDEFK</sequence>
<name>A0A844FW17_9FIRM</name>
<dbReference type="Gene3D" id="3.40.50.1980">
    <property type="entry name" value="Nitrogenase molybdenum iron protein domain"/>
    <property type="match status" value="2"/>
</dbReference>
<dbReference type="EMBL" id="VUNM01000024">
    <property type="protein sequence ID" value="MST89766.1"/>
    <property type="molecule type" value="Genomic_DNA"/>
</dbReference>
<reference evidence="2 3" key="1">
    <citation type="submission" date="2019-08" db="EMBL/GenBank/DDBJ databases">
        <title>In-depth cultivation of the pig gut microbiome towards novel bacterial diversity and tailored functional studies.</title>
        <authorList>
            <person name="Wylensek D."/>
            <person name="Hitch T.C.A."/>
            <person name="Clavel T."/>
        </authorList>
    </citation>
    <scope>NUCLEOTIDE SEQUENCE [LARGE SCALE GENOMIC DNA]</scope>
    <source>
        <strain evidence="2 3">CA-Schmier-601-WT-3</strain>
    </source>
</reference>
<dbReference type="AlphaFoldDB" id="A0A844FW17"/>
<organism evidence="2 3">
    <name type="scientific">Sharpea porci</name>
    <dbReference type="NCBI Taxonomy" id="2652286"/>
    <lineage>
        <taxon>Bacteria</taxon>
        <taxon>Bacillati</taxon>
        <taxon>Bacillota</taxon>
        <taxon>Erysipelotrichia</taxon>
        <taxon>Erysipelotrichales</taxon>
        <taxon>Coprobacillaceae</taxon>
        <taxon>Sharpea</taxon>
    </lineage>
</organism>
<dbReference type="SUPFAM" id="SSF53807">
    <property type="entry name" value="Helical backbone' metal receptor"/>
    <property type="match status" value="1"/>
</dbReference>
<dbReference type="PANTHER" id="PTHR42846:SF1">
    <property type="entry name" value="NI-SIROHYDROCHLORIN A,C-DIAMIDE REDUCTIVE CYCLASE COMPLEX, COMPONENT CFBD"/>
    <property type="match status" value="1"/>
</dbReference>
<dbReference type="PANTHER" id="PTHR42846">
    <property type="entry name" value="NI-SIROHYDROCHLORIN A,C-DIAMIDE REDUCTIVE CYCLASE COMPLEX, COMPONENT CFBD"/>
    <property type="match status" value="1"/>
</dbReference>
<evidence type="ECO:0000259" key="1">
    <source>
        <dbReference type="Pfam" id="PF00148"/>
    </source>
</evidence>
<comment type="caution">
    <text evidence="2">The sequence shown here is derived from an EMBL/GenBank/DDBJ whole genome shotgun (WGS) entry which is preliminary data.</text>
</comment>
<proteinExistence type="predicted"/>
<dbReference type="InterPro" id="IPR000510">
    <property type="entry name" value="Nase/OxRdtase_comp1"/>
</dbReference>
<dbReference type="InterPro" id="IPR052673">
    <property type="entry name" value="Ni-siroh_cyclase_CfbD"/>
</dbReference>
<feature type="domain" description="Nitrogenase/oxidoreductase component 1" evidence="1">
    <location>
        <begin position="28"/>
        <end position="237"/>
    </location>
</feature>
<protein>
    <submittedName>
        <fullName evidence="2">Oxidoreductase</fullName>
    </submittedName>
</protein>
<evidence type="ECO:0000313" key="3">
    <source>
        <dbReference type="Proteomes" id="UP000442619"/>
    </source>
</evidence>
<gene>
    <name evidence="2" type="ORF">FYJ79_09310</name>
</gene>